<dbReference type="Pfam" id="PF07510">
    <property type="entry name" value="GmrSD_C"/>
    <property type="match status" value="1"/>
</dbReference>
<comment type="caution">
    <text evidence="3">The sequence shown here is derived from an EMBL/GenBank/DDBJ whole genome shotgun (WGS) entry which is preliminary data.</text>
</comment>
<dbReference type="EMBL" id="VTHL01000029">
    <property type="protein sequence ID" value="TYZ06109.1"/>
    <property type="molecule type" value="Genomic_DNA"/>
</dbReference>
<dbReference type="AlphaFoldDB" id="A0A5D6UUU0"/>
<dbReference type="Pfam" id="PF03235">
    <property type="entry name" value="GmrSD_N"/>
    <property type="match status" value="1"/>
</dbReference>
<feature type="domain" description="GmrSD restriction endonucleases N-terminal" evidence="1">
    <location>
        <begin position="44"/>
        <end position="262"/>
    </location>
</feature>
<reference evidence="3 4" key="1">
    <citation type="submission" date="2019-08" db="EMBL/GenBank/DDBJ databases">
        <authorList>
            <person name="Seo M.-J."/>
        </authorList>
    </citation>
    <scope>NUCLEOTIDE SEQUENCE [LARGE SCALE GENOMIC DNA]</scope>
    <source>
        <strain evidence="3 4">KIGAM108</strain>
    </source>
</reference>
<protein>
    <submittedName>
        <fullName evidence="3">DUF262 domain-containing protein</fullName>
    </submittedName>
</protein>
<accession>A0A5D6UUU0</accession>
<evidence type="ECO:0000313" key="3">
    <source>
        <dbReference type="EMBL" id="TYZ06109.1"/>
    </source>
</evidence>
<dbReference type="Proteomes" id="UP000322791">
    <property type="component" value="Unassembled WGS sequence"/>
</dbReference>
<evidence type="ECO:0000313" key="4">
    <source>
        <dbReference type="Proteomes" id="UP000322791"/>
    </source>
</evidence>
<organism evidence="3 4">
    <name type="scientific">Hymenobacter lutimineralis</name>
    <dbReference type="NCBI Taxonomy" id="2606448"/>
    <lineage>
        <taxon>Bacteria</taxon>
        <taxon>Pseudomonadati</taxon>
        <taxon>Bacteroidota</taxon>
        <taxon>Cytophagia</taxon>
        <taxon>Cytophagales</taxon>
        <taxon>Hymenobacteraceae</taxon>
        <taxon>Hymenobacter</taxon>
    </lineage>
</organism>
<sequence>MLYYIVVQESLKPTTFQTQTLPNQLHATALCFMENAVRLYSIGELLGKDFFIPSYQRGYRWDKQQVVDLLNDISEFANKKNKNPGEFYCLQPIVVRPCAEVATATEPGYPKQSWEIVDGQQRLTTLKILFLYLTRVHLPQDESFASAYGNDVFTLRYETRNDTNRFLEHISEGNEDSIDSHYISQAYTYIREWFESRGPQRPARDTIIGTLVGTPEHPNVQGMVKVIWYELAKEENPIESFTRINLGKIPLTNAELIKALFLQTRNFGQDANELGKLQQLEIAGEWDRIENALQNDDLWWFLNKGANNASARIEFVFEVIRQQERQKDPELDKKTGTDGHATFRFYYLRANADPSHEFIKQEWGKVVTRFNQMLEWYLHPEWYHYVGFLIHCGERVEDLLALYDAPTKGDITKRLKAKIAAKLVDKSVGVVEWAHDAKDGEAYLNVSYDNRELVRRVLLLFNLQEVIRQRHSSLGFTRFPFKAFKLEKWDIEHIDSSSENPLIVLQDQLSWLDAALHDLPQLSNHADLVQRIEDFRAAQKSEDREEFQDIQQDIIKLAGEEANDELTKNNIGNLTLLDASTNRSYGNALFVTKRRIIIENDGAGNFIPPATKNAFLKYHDKKGIHRTSWGIDDIRAHRNQIATELHDFLPTKPTNKQDEKV</sequence>
<feature type="domain" description="GmrSD restriction endonucleases C-terminal" evidence="2">
    <location>
        <begin position="560"/>
        <end position="642"/>
    </location>
</feature>
<dbReference type="PANTHER" id="PTHR35149">
    <property type="entry name" value="SLL5132 PROTEIN"/>
    <property type="match status" value="1"/>
</dbReference>
<dbReference type="InterPro" id="IPR004919">
    <property type="entry name" value="GmrSD_N"/>
</dbReference>
<dbReference type="InterPro" id="IPR011089">
    <property type="entry name" value="GmrSD_C"/>
</dbReference>
<name>A0A5D6UUU0_9BACT</name>
<dbReference type="PANTHER" id="PTHR35149:SF1">
    <property type="entry name" value="DUF5655 DOMAIN-CONTAINING PROTEIN"/>
    <property type="match status" value="1"/>
</dbReference>
<proteinExistence type="predicted"/>
<evidence type="ECO:0000259" key="1">
    <source>
        <dbReference type="Pfam" id="PF03235"/>
    </source>
</evidence>
<gene>
    <name evidence="3" type="ORF">FY528_19475</name>
</gene>
<keyword evidence="4" id="KW-1185">Reference proteome</keyword>
<evidence type="ECO:0000259" key="2">
    <source>
        <dbReference type="Pfam" id="PF07510"/>
    </source>
</evidence>